<dbReference type="PROSITE" id="PS50977">
    <property type="entry name" value="HTH_TETR_2"/>
    <property type="match status" value="1"/>
</dbReference>
<accession>A0A518D5G1</accession>
<keyword evidence="7" id="KW-1185">Reference proteome</keyword>
<evidence type="ECO:0000313" key="7">
    <source>
        <dbReference type="Proteomes" id="UP000317429"/>
    </source>
</evidence>
<evidence type="ECO:0000259" key="5">
    <source>
        <dbReference type="PROSITE" id="PS50977"/>
    </source>
</evidence>
<gene>
    <name evidence="6" type="ORF">Pla175_00610</name>
</gene>
<evidence type="ECO:0000256" key="4">
    <source>
        <dbReference type="PROSITE-ProRule" id="PRU00335"/>
    </source>
</evidence>
<dbReference type="Gene3D" id="1.10.10.60">
    <property type="entry name" value="Homeodomain-like"/>
    <property type="match status" value="1"/>
</dbReference>
<dbReference type="Proteomes" id="UP000317429">
    <property type="component" value="Chromosome"/>
</dbReference>
<evidence type="ECO:0000256" key="3">
    <source>
        <dbReference type="ARBA" id="ARBA00023163"/>
    </source>
</evidence>
<dbReference type="KEGG" id="pnd:Pla175_00610"/>
<keyword evidence="2 4" id="KW-0238">DNA-binding</keyword>
<organism evidence="6 7">
    <name type="scientific">Pirellulimonas nuda</name>
    <dbReference type="NCBI Taxonomy" id="2528009"/>
    <lineage>
        <taxon>Bacteria</taxon>
        <taxon>Pseudomonadati</taxon>
        <taxon>Planctomycetota</taxon>
        <taxon>Planctomycetia</taxon>
        <taxon>Pirellulales</taxon>
        <taxon>Lacipirellulaceae</taxon>
        <taxon>Pirellulimonas</taxon>
    </lineage>
</organism>
<evidence type="ECO:0000313" key="6">
    <source>
        <dbReference type="EMBL" id="QDU86711.1"/>
    </source>
</evidence>
<reference evidence="6 7" key="1">
    <citation type="submission" date="2019-02" db="EMBL/GenBank/DDBJ databases">
        <title>Deep-cultivation of Planctomycetes and their phenomic and genomic characterization uncovers novel biology.</title>
        <authorList>
            <person name="Wiegand S."/>
            <person name="Jogler M."/>
            <person name="Boedeker C."/>
            <person name="Pinto D."/>
            <person name="Vollmers J."/>
            <person name="Rivas-Marin E."/>
            <person name="Kohn T."/>
            <person name="Peeters S.H."/>
            <person name="Heuer A."/>
            <person name="Rast P."/>
            <person name="Oberbeckmann S."/>
            <person name="Bunk B."/>
            <person name="Jeske O."/>
            <person name="Meyerdierks A."/>
            <person name="Storesund J.E."/>
            <person name="Kallscheuer N."/>
            <person name="Luecker S."/>
            <person name="Lage O.M."/>
            <person name="Pohl T."/>
            <person name="Merkel B.J."/>
            <person name="Hornburger P."/>
            <person name="Mueller R.-W."/>
            <person name="Bruemmer F."/>
            <person name="Labrenz M."/>
            <person name="Spormann A.M."/>
            <person name="Op den Camp H."/>
            <person name="Overmann J."/>
            <person name="Amann R."/>
            <person name="Jetten M.S.M."/>
            <person name="Mascher T."/>
            <person name="Medema M.H."/>
            <person name="Devos D.P."/>
            <person name="Kaster A.-K."/>
            <person name="Ovreas L."/>
            <person name="Rohde M."/>
            <person name="Galperin M.Y."/>
            <person name="Jogler C."/>
        </authorList>
    </citation>
    <scope>NUCLEOTIDE SEQUENCE [LARGE SCALE GENOMIC DNA]</scope>
    <source>
        <strain evidence="6 7">Pla175</strain>
    </source>
</reference>
<dbReference type="PANTHER" id="PTHR30055">
    <property type="entry name" value="HTH-TYPE TRANSCRIPTIONAL REGULATOR RUTR"/>
    <property type="match status" value="1"/>
</dbReference>
<evidence type="ECO:0000256" key="1">
    <source>
        <dbReference type="ARBA" id="ARBA00023015"/>
    </source>
</evidence>
<dbReference type="AlphaFoldDB" id="A0A518D5G1"/>
<dbReference type="InterPro" id="IPR001647">
    <property type="entry name" value="HTH_TetR"/>
</dbReference>
<protein>
    <submittedName>
        <fullName evidence="6">Bacterial regulatory protein, tetR family</fullName>
    </submittedName>
</protein>
<feature type="domain" description="HTH tetR-type" evidence="5">
    <location>
        <begin position="12"/>
        <end position="72"/>
    </location>
</feature>
<dbReference type="SUPFAM" id="SSF46689">
    <property type="entry name" value="Homeodomain-like"/>
    <property type="match status" value="1"/>
</dbReference>
<dbReference type="PANTHER" id="PTHR30055:SF234">
    <property type="entry name" value="HTH-TYPE TRANSCRIPTIONAL REGULATOR BETI"/>
    <property type="match status" value="1"/>
</dbReference>
<name>A0A518D5G1_9BACT</name>
<proteinExistence type="predicted"/>
<dbReference type="GO" id="GO:0003700">
    <property type="term" value="F:DNA-binding transcription factor activity"/>
    <property type="evidence" value="ECO:0007669"/>
    <property type="project" value="TreeGrafter"/>
</dbReference>
<keyword evidence="1" id="KW-0805">Transcription regulation</keyword>
<dbReference type="GO" id="GO:0000976">
    <property type="term" value="F:transcription cis-regulatory region binding"/>
    <property type="evidence" value="ECO:0007669"/>
    <property type="project" value="TreeGrafter"/>
</dbReference>
<dbReference type="Gene3D" id="1.10.357.10">
    <property type="entry name" value="Tetracycline Repressor, domain 2"/>
    <property type="match status" value="1"/>
</dbReference>
<dbReference type="InterPro" id="IPR050109">
    <property type="entry name" value="HTH-type_TetR-like_transc_reg"/>
</dbReference>
<dbReference type="OrthoDB" id="9814200at2"/>
<sequence>MVAETRKQREIRRREEQILCIARRHLCEAGYLGLSMDRIAEEIEYSKGTVYQHFRNKEEILLALANAALETRTKMFQRAAQSTGGPRVRMAAVGAAAEAFLEQFPHFFIVEQIVRATSIWEKTSADRRQLMQHCESRCMEIIGGIVRDAVACGDLRISPGGSPEDIVFGLWSINWGAQTIMRSSDSLPEIGLPDPLGALRRNQNAMLDGHGWRPFSTEYDFNAYMDQVKQELFDHGG</sequence>
<dbReference type="RefSeq" id="WP_145280184.1">
    <property type="nucleotide sequence ID" value="NZ_CP036291.1"/>
</dbReference>
<dbReference type="Pfam" id="PF00440">
    <property type="entry name" value="TetR_N"/>
    <property type="match status" value="1"/>
</dbReference>
<feature type="DNA-binding region" description="H-T-H motif" evidence="4">
    <location>
        <begin position="35"/>
        <end position="54"/>
    </location>
</feature>
<evidence type="ECO:0000256" key="2">
    <source>
        <dbReference type="ARBA" id="ARBA00023125"/>
    </source>
</evidence>
<dbReference type="PRINTS" id="PR00455">
    <property type="entry name" value="HTHTETR"/>
</dbReference>
<dbReference type="EMBL" id="CP036291">
    <property type="protein sequence ID" value="QDU86711.1"/>
    <property type="molecule type" value="Genomic_DNA"/>
</dbReference>
<keyword evidence="3" id="KW-0804">Transcription</keyword>
<dbReference type="InterPro" id="IPR009057">
    <property type="entry name" value="Homeodomain-like_sf"/>
</dbReference>